<gene>
    <name evidence="1" type="ORF">KK103_11890</name>
</gene>
<dbReference type="Pfam" id="PF25673">
    <property type="entry name" value="Terminase_7"/>
    <property type="match status" value="1"/>
</dbReference>
<dbReference type="EMBL" id="JAHEWX010000015">
    <property type="protein sequence ID" value="MBT1542466.1"/>
    <property type="molecule type" value="Genomic_DNA"/>
</dbReference>
<dbReference type="InterPro" id="IPR057972">
    <property type="entry name" value="Terminase_7"/>
</dbReference>
<dbReference type="Proteomes" id="UP000709437">
    <property type="component" value="Unassembled WGS sequence"/>
</dbReference>
<evidence type="ECO:0000313" key="2">
    <source>
        <dbReference type="Proteomes" id="UP000709437"/>
    </source>
</evidence>
<protein>
    <submittedName>
        <fullName evidence="1">Uncharacterized protein</fullName>
    </submittedName>
</protein>
<name>A0A9Q2ZL32_9MICO</name>
<dbReference type="AlphaFoldDB" id="A0A9Q2ZL32"/>
<proteinExistence type="predicted"/>
<reference evidence="1" key="1">
    <citation type="submission" date="2021-05" db="EMBL/GenBank/DDBJ databases">
        <title>Whole genome sequence of Curtobacterium flaccumfaciens pv. flaccumfaciens strain CFBP 3417.</title>
        <authorList>
            <person name="Osdaghi E."/>
            <person name="Taghouti G."/>
            <person name="Portier P."/>
            <person name="Fazliarab A."/>
            <person name="Taghavi S.M."/>
            <person name="Briand M."/>
            <person name="Le-Saux M."/>
            <person name="Jacques M.-A."/>
        </authorList>
    </citation>
    <scope>NUCLEOTIDE SEQUENCE</scope>
    <source>
        <strain evidence="1">CFBP 3417</strain>
    </source>
</reference>
<accession>A0A9Q2ZL32</accession>
<sequence length="161" mass="18277">MAGIGPPPKDPSKRARKNKDVVPLRIVEVQPARQPELPSFTVMVTIDNQLVTQEFEWPAMTRDWWAMLANHPLAPEFIETDWAYLMETARLHAEFWMGKMSLAGEIRLREAKYGFTPEDRARLRLQFAQATGAEVDTKRKLSVSSRDRFGGIALPPEATAN</sequence>
<dbReference type="RefSeq" id="WP_214563260.1">
    <property type="nucleotide sequence ID" value="NZ_JAHEWX010000015.1"/>
</dbReference>
<organism evidence="1 2">
    <name type="scientific">Curtobacterium flaccumfaciens pv. flaccumfaciens</name>
    <dbReference type="NCBI Taxonomy" id="138532"/>
    <lineage>
        <taxon>Bacteria</taxon>
        <taxon>Bacillati</taxon>
        <taxon>Actinomycetota</taxon>
        <taxon>Actinomycetes</taxon>
        <taxon>Micrococcales</taxon>
        <taxon>Microbacteriaceae</taxon>
        <taxon>Curtobacterium</taxon>
    </lineage>
</organism>
<evidence type="ECO:0000313" key="1">
    <source>
        <dbReference type="EMBL" id="MBT1542466.1"/>
    </source>
</evidence>
<comment type="caution">
    <text evidence="1">The sequence shown here is derived from an EMBL/GenBank/DDBJ whole genome shotgun (WGS) entry which is preliminary data.</text>
</comment>